<dbReference type="Proteomes" id="UP000075238">
    <property type="component" value="Plasmid unnamed"/>
</dbReference>
<organism evidence="2 3">
    <name type="scientific">Cupriavidus nantongensis</name>
    <dbReference type="NCBI Taxonomy" id="1796606"/>
    <lineage>
        <taxon>Bacteria</taxon>
        <taxon>Pseudomonadati</taxon>
        <taxon>Pseudomonadota</taxon>
        <taxon>Betaproteobacteria</taxon>
        <taxon>Burkholderiales</taxon>
        <taxon>Burkholderiaceae</taxon>
        <taxon>Cupriavidus</taxon>
    </lineage>
</organism>
<evidence type="ECO:0000313" key="3">
    <source>
        <dbReference type="Proteomes" id="UP000075238"/>
    </source>
</evidence>
<feature type="domain" description="KfrB" evidence="1">
    <location>
        <begin position="51"/>
        <end position="103"/>
    </location>
</feature>
<keyword evidence="2" id="KW-0614">Plasmid</keyword>
<dbReference type="KEGG" id="cnan:A2G96_32075"/>
<evidence type="ECO:0000313" key="2">
    <source>
        <dbReference type="EMBL" id="AMR82509.1"/>
    </source>
</evidence>
<gene>
    <name evidence="2" type="ORF">A2G96_32075</name>
</gene>
<dbReference type="OrthoDB" id="8526319at2"/>
<sequence>MKQRLLVMNGQRIVQTEQEGAWANQKVDKAGALKPGIYNLYMAQQADKKQTHDGVIVHADNNQVYQQVGKNFVMHARSDFDKVPEIGSAKSISYSAQGKATVAAEAPKLTRGRSR</sequence>
<proteinExistence type="predicted"/>
<dbReference type="AlphaFoldDB" id="A0A142JWP7"/>
<keyword evidence="3" id="KW-1185">Reference proteome</keyword>
<protein>
    <submittedName>
        <fullName evidence="2">Conjugal transfer protein TraO</fullName>
    </submittedName>
</protein>
<dbReference type="InterPro" id="IPR040782">
    <property type="entry name" value="KfrB"/>
</dbReference>
<dbReference type="GeneID" id="98407238"/>
<evidence type="ECO:0000259" key="1">
    <source>
        <dbReference type="Pfam" id="PF18790"/>
    </source>
</evidence>
<name>A0A142JWP7_9BURK</name>
<dbReference type="EMBL" id="CP014846">
    <property type="protein sequence ID" value="AMR82509.1"/>
    <property type="molecule type" value="Genomic_DNA"/>
</dbReference>
<reference evidence="2 3" key="1">
    <citation type="submission" date="2016-03" db="EMBL/GenBank/DDBJ databases">
        <title>Complete genome sequence of a novel chlorpyrifos degrading bacterium, Cupriavidus nantongensis sp. X1.</title>
        <authorList>
            <person name="Fang L."/>
        </authorList>
    </citation>
    <scope>NUCLEOTIDE SEQUENCE [LARGE SCALE GENOMIC DNA]</scope>
    <source>
        <strain evidence="2 3">X1</strain>
        <plasmid evidence="3">Plasmid</plasmid>
    </source>
</reference>
<dbReference type="RefSeq" id="WP_011255193.1">
    <property type="nucleotide sequence ID" value="NZ_CP014846.1"/>
</dbReference>
<dbReference type="Pfam" id="PF18790">
    <property type="entry name" value="KfrB"/>
    <property type="match status" value="1"/>
</dbReference>
<geneLocation type="plasmid" evidence="3"/>
<accession>A0A142JWP7</accession>